<accession>A0A251SSV4</accession>
<name>A0A251SSV4_HELAN</name>
<feature type="binding site" evidence="8">
    <location>
        <position position="54"/>
    </location>
    <ligand>
        <name>Zn(2+)</name>
        <dbReference type="ChEBI" id="CHEBI:29105"/>
        <label>1</label>
    </ligand>
</feature>
<evidence type="ECO:0000313" key="10">
    <source>
        <dbReference type="EMBL" id="KAF5774347.1"/>
    </source>
</evidence>
<dbReference type="InParanoid" id="A0A251SSV4"/>
<dbReference type="AlphaFoldDB" id="A0A251SSV4"/>
<dbReference type="SUPFAM" id="SSF55486">
    <property type="entry name" value="Metalloproteases ('zincins'), catalytic domain"/>
    <property type="match status" value="1"/>
</dbReference>
<proteinExistence type="inferred from homology"/>
<dbReference type="InterPro" id="IPR021622">
    <property type="entry name" value="Afadin/alpha-actinin-bd"/>
</dbReference>
<comment type="similarity">
    <text evidence="1">Belongs to the ADIP family.</text>
</comment>
<evidence type="ECO:0000256" key="4">
    <source>
        <dbReference type="ARBA" id="ARBA00022801"/>
    </source>
</evidence>
<evidence type="ECO:0000256" key="3">
    <source>
        <dbReference type="ARBA" id="ARBA00022723"/>
    </source>
</evidence>
<dbReference type="SMART" id="SM00235">
    <property type="entry name" value="ZnMc"/>
    <property type="match status" value="1"/>
</dbReference>
<keyword evidence="6" id="KW-0175">Coiled coil</keyword>
<dbReference type="Gramene" id="mRNA:HanXRQr2_Chr13g0599301">
    <property type="protein sequence ID" value="mRNA:HanXRQr2_Chr13g0599301"/>
    <property type="gene ID" value="HanXRQr2_Chr13g0599301"/>
</dbReference>
<organism evidence="11 12">
    <name type="scientific">Helianthus annuus</name>
    <name type="common">Common sunflower</name>
    <dbReference type="NCBI Taxonomy" id="4232"/>
    <lineage>
        <taxon>Eukaryota</taxon>
        <taxon>Viridiplantae</taxon>
        <taxon>Streptophyta</taxon>
        <taxon>Embryophyta</taxon>
        <taxon>Tracheophyta</taxon>
        <taxon>Spermatophyta</taxon>
        <taxon>Magnoliopsida</taxon>
        <taxon>eudicotyledons</taxon>
        <taxon>Gunneridae</taxon>
        <taxon>Pentapetalae</taxon>
        <taxon>asterids</taxon>
        <taxon>campanulids</taxon>
        <taxon>Asterales</taxon>
        <taxon>Asteraceae</taxon>
        <taxon>Asteroideae</taxon>
        <taxon>Heliantheae alliance</taxon>
        <taxon>Heliantheae</taxon>
        <taxon>Helianthus</taxon>
    </lineage>
</organism>
<keyword evidence="4 10" id="KW-0378">Hydrolase</keyword>
<dbReference type="GO" id="GO:0030198">
    <property type="term" value="P:extracellular matrix organization"/>
    <property type="evidence" value="ECO:0000318"/>
    <property type="project" value="GO_Central"/>
</dbReference>
<evidence type="ECO:0000256" key="2">
    <source>
        <dbReference type="ARBA" id="ARBA00022670"/>
    </source>
</evidence>
<dbReference type="EMBL" id="CM007902">
    <property type="protein sequence ID" value="OTG01623.1"/>
    <property type="molecule type" value="Genomic_DNA"/>
</dbReference>
<feature type="binding site" evidence="8">
    <location>
        <position position="112"/>
    </location>
    <ligand>
        <name>Zn(2+)</name>
        <dbReference type="ChEBI" id="CHEBI:29105"/>
        <label>2</label>
        <note>catalytic</note>
    </ligand>
</feature>
<protein>
    <submittedName>
        <fullName evidence="10">Matrilysin</fullName>
        <ecNumber evidence="10">3.4.24.23</ecNumber>
    </submittedName>
    <submittedName>
        <fullName evidence="11">Putative peptidase M10A, Afadin/alpha-actinin-binding, Metallopeptidase, catalytic domain protein</fullName>
    </submittedName>
</protein>
<comment type="cofactor">
    <cofactor evidence="8">
        <name>Zn(2+)</name>
        <dbReference type="ChEBI" id="CHEBI:29105"/>
    </cofactor>
    <text evidence="8">Binds 2 Zn(2+) ions per subunit.</text>
</comment>
<keyword evidence="5 8" id="KW-0862">Zinc</keyword>
<dbReference type="EMBL" id="MNCJ02000328">
    <property type="protein sequence ID" value="KAF5774347.1"/>
    <property type="molecule type" value="Genomic_DNA"/>
</dbReference>
<reference evidence="11" key="2">
    <citation type="submission" date="2017-02" db="EMBL/GenBank/DDBJ databases">
        <title>Sunflower complete genome.</title>
        <authorList>
            <person name="Langlade N."/>
            <person name="Munos S."/>
        </authorList>
    </citation>
    <scope>NUCLEOTIDE SEQUENCE [LARGE SCALE GENOMIC DNA]</scope>
    <source>
        <tissue evidence="11">Leaves</tissue>
    </source>
</reference>
<dbReference type="PRINTS" id="PR00138">
    <property type="entry name" value="MATRIXIN"/>
</dbReference>
<dbReference type="STRING" id="4232.A0A251SSV4"/>
<evidence type="ECO:0000256" key="8">
    <source>
        <dbReference type="PIRSR" id="PIRSR621190-2"/>
    </source>
</evidence>
<keyword evidence="3 8" id="KW-0479">Metal-binding</keyword>
<dbReference type="InterPro" id="IPR024079">
    <property type="entry name" value="MetalloPept_cat_dom_sf"/>
</dbReference>
<evidence type="ECO:0000313" key="12">
    <source>
        <dbReference type="Proteomes" id="UP000215914"/>
    </source>
</evidence>
<evidence type="ECO:0000256" key="7">
    <source>
        <dbReference type="PIRSR" id="PIRSR621190-1"/>
    </source>
</evidence>
<dbReference type="Pfam" id="PF00413">
    <property type="entry name" value="Peptidase_M10"/>
    <property type="match status" value="1"/>
</dbReference>
<dbReference type="GO" id="GO:0008270">
    <property type="term" value="F:zinc ion binding"/>
    <property type="evidence" value="ECO:0007669"/>
    <property type="project" value="InterPro"/>
</dbReference>
<dbReference type="GO" id="GO:0030574">
    <property type="term" value="P:collagen catabolic process"/>
    <property type="evidence" value="ECO:0000318"/>
    <property type="project" value="GO_Central"/>
</dbReference>
<evidence type="ECO:0000256" key="1">
    <source>
        <dbReference type="ARBA" id="ARBA00009291"/>
    </source>
</evidence>
<reference evidence="10 12" key="1">
    <citation type="journal article" date="2017" name="Nature">
        <title>The sunflower genome provides insights into oil metabolism, flowering and Asterid evolution.</title>
        <authorList>
            <person name="Badouin H."/>
            <person name="Gouzy J."/>
            <person name="Grassa C.J."/>
            <person name="Murat F."/>
            <person name="Staton S.E."/>
            <person name="Cottret L."/>
            <person name="Lelandais-Briere C."/>
            <person name="Owens G.L."/>
            <person name="Carrere S."/>
            <person name="Mayjonade B."/>
            <person name="Legrand L."/>
            <person name="Gill N."/>
            <person name="Kane N.C."/>
            <person name="Bowers J.E."/>
            <person name="Hubner S."/>
            <person name="Bellec A."/>
            <person name="Berard A."/>
            <person name="Berges H."/>
            <person name="Blanchet N."/>
            <person name="Boniface M.C."/>
            <person name="Brunel D."/>
            <person name="Catrice O."/>
            <person name="Chaidir N."/>
            <person name="Claudel C."/>
            <person name="Donnadieu C."/>
            <person name="Faraut T."/>
            <person name="Fievet G."/>
            <person name="Helmstetter N."/>
            <person name="King M."/>
            <person name="Knapp S.J."/>
            <person name="Lai Z."/>
            <person name="Le Paslier M.C."/>
            <person name="Lippi Y."/>
            <person name="Lorenzon L."/>
            <person name="Mandel J.R."/>
            <person name="Marage G."/>
            <person name="Marchand G."/>
            <person name="Marquand E."/>
            <person name="Bret-Mestries E."/>
            <person name="Morien E."/>
            <person name="Nambeesan S."/>
            <person name="Nguyen T."/>
            <person name="Pegot-Espagnet P."/>
            <person name="Pouilly N."/>
            <person name="Raftis F."/>
            <person name="Sallet E."/>
            <person name="Schiex T."/>
            <person name="Thomas J."/>
            <person name="Vandecasteele C."/>
            <person name="Vares D."/>
            <person name="Vear F."/>
            <person name="Vautrin S."/>
            <person name="Crespi M."/>
            <person name="Mangin B."/>
            <person name="Burke J.M."/>
            <person name="Salse J."/>
            <person name="Munos S."/>
            <person name="Vincourt P."/>
            <person name="Rieseberg L.H."/>
            <person name="Langlade N.B."/>
        </authorList>
    </citation>
    <scope>NUCLEOTIDE SEQUENCE [LARGE SCALE GENOMIC DNA]</scope>
    <source>
        <strain evidence="12">cv. SF193</strain>
        <tissue evidence="10">Leaves</tissue>
    </source>
</reference>
<feature type="binding site" evidence="8">
    <location>
        <position position="82"/>
    </location>
    <ligand>
        <name>Ca(2+)</name>
        <dbReference type="ChEBI" id="CHEBI:29108"/>
        <label>1</label>
    </ligand>
</feature>
<feature type="active site" evidence="7">
    <location>
        <position position="109"/>
    </location>
</feature>
<dbReference type="Pfam" id="PF11559">
    <property type="entry name" value="ADIP"/>
    <property type="match status" value="1"/>
</dbReference>
<dbReference type="GO" id="GO:0004222">
    <property type="term" value="F:metalloendopeptidase activity"/>
    <property type="evidence" value="ECO:0000318"/>
    <property type="project" value="GO_Central"/>
</dbReference>
<dbReference type="GO" id="GO:0031012">
    <property type="term" value="C:extracellular matrix"/>
    <property type="evidence" value="ECO:0007669"/>
    <property type="project" value="InterPro"/>
</dbReference>
<sequence>MTSTDIANFDLRLWRVFDNAFTRWSKWTPLTFSESVNYFTTDMKIGFYAGEHGDGEEFDGVLGTLAHAFAPPRGLLHLDSDETWIVGDIFGSGSGTGTEMDLESVAVHEIRHLLGLGHLSVENAIMFLISHEFYLFFVNLFARSVTDTVQLWREYTFAAVDNLDHCMKYLNQTLVTFGFPASLDLFATDLVSVARTCNCIYSLLQQRQRDIEFRESTNDKRQRNQDMSIALLKEIATSTHRFNRRSIETAASLAIVAFTSLKAKNQGGNVFVLS</sequence>
<feature type="binding site" evidence="8">
    <location>
        <position position="82"/>
    </location>
    <ligand>
        <name>Ca(2+)</name>
        <dbReference type="ChEBI" id="CHEBI:29108"/>
        <label>3</label>
    </ligand>
</feature>
<comment type="cofactor">
    <cofactor evidence="8">
        <name>Ca(2+)</name>
        <dbReference type="ChEBI" id="CHEBI:29108"/>
    </cofactor>
    <text evidence="8">Can bind about 5 Ca(2+) ions per subunit.</text>
</comment>
<feature type="binding site" evidence="8">
    <location>
        <position position="67"/>
    </location>
    <ligand>
        <name>Zn(2+)</name>
        <dbReference type="ChEBI" id="CHEBI:29105"/>
        <label>1</label>
    </ligand>
</feature>
<keyword evidence="8" id="KW-0106">Calcium</keyword>
<dbReference type="Gene3D" id="3.40.390.10">
    <property type="entry name" value="Collagenase (Catalytic Domain)"/>
    <property type="match status" value="1"/>
</dbReference>
<feature type="binding site" evidence="8">
    <location>
        <position position="60"/>
    </location>
    <ligand>
        <name>Ca(2+)</name>
        <dbReference type="ChEBI" id="CHEBI:29108"/>
        <label>3</label>
    </ligand>
</feature>
<evidence type="ECO:0000256" key="6">
    <source>
        <dbReference type="ARBA" id="ARBA00023054"/>
    </source>
</evidence>
<feature type="binding site" evidence="8">
    <location>
        <position position="42"/>
    </location>
    <ligand>
        <name>Ca(2+)</name>
        <dbReference type="ChEBI" id="CHEBI:29108"/>
        <label>2</label>
    </ligand>
</feature>
<feature type="binding site" evidence="8">
    <location>
        <position position="79"/>
    </location>
    <ligand>
        <name>Ca(2+)</name>
        <dbReference type="ChEBI" id="CHEBI:29108"/>
        <label>3</label>
    </ligand>
</feature>
<feature type="binding site" evidence="8">
    <location>
        <position position="118"/>
    </location>
    <ligand>
        <name>Zn(2+)</name>
        <dbReference type="ChEBI" id="CHEBI:29105"/>
        <label>2</label>
        <note>catalytic</note>
    </ligand>
</feature>
<feature type="domain" description="Peptidase metallopeptidase" evidence="9">
    <location>
        <begin position="10"/>
        <end position="159"/>
    </location>
</feature>
<dbReference type="PANTHER" id="PTHR10201">
    <property type="entry name" value="MATRIX METALLOPROTEINASE"/>
    <property type="match status" value="1"/>
</dbReference>
<feature type="binding site" evidence="8">
    <location>
        <position position="59"/>
    </location>
    <ligand>
        <name>Ca(2+)</name>
        <dbReference type="ChEBI" id="CHEBI:29108"/>
        <label>3</label>
    </ligand>
</feature>
<dbReference type="InterPro" id="IPR006026">
    <property type="entry name" value="Peptidase_Metallo"/>
</dbReference>
<dbReference type="InterPro" id="IPR021190">
    <property type="entry name" value="Pept_M10A"/>
</dbReference>
<dbReference type="GO" id="GO:0006508">
    <property type="term" value="P:proteolysis"/>
    <property type="evidence" value="ECO:0007669"/>
    <property type="project" value="UniProtKB-KW"/>
</dbReference>
<reference evidence="10" key="3">
    <citation type="submission" date="2020-06" db="EMBL/GenBank/DDBJ databases">
        <title>Helianthus annuus Genome sequencing and assembly Release 2.</title>
        <authorList>
            <person name="Gouzy J."/>
            <person name="Langlade N."/>
            <person name="Munos S."/>
        </authorList>
    </citation>
    <scope>NUCLEOTIDE SEQUENCE</scope>
    <source>
        <tissue evidence="10">Leaves</tissue>
    </source>
</reference>
<feature type="binding site" evidence="8">
    <location>
        <position position="126"/>
    </location>
    <ligand>
        <name>Zn(2+)</name>
        <dbReference type="ChEBI" id="CHEBI:29105"/>
        <label>2</label>
        <note>catalytic</note>
    </ligand>
</feature>
<feature type="binding site" evidence="8">
    <location>
        <position position="108"/>
    </location>
    <ligand>
        <name>Zn(2+)</name>
        <dbReference type="ChEBI" id="CHEBI:29105"/>
        <label>2</label>
        <note>catalytic</note>
    </ligand>
</feature>
<keyword evidence="2" id="KW-0645">Protease</keyword>
<evidence type="ECO:0000259" key="9">
    <source>
        <dbReference type="SMART" id="SM00235"/>
    </source>
</evidence>
<evidence type="ECO:0000256" key="5">
    <source>
        <dbReference type="ARBA" id="ARBA00022833"/>
    </source>
</evidence>
<gene>
    <name evidence="11" type="ORF">HannXRQ_Chr13g0404041</name>
    <name evidence="10" type="ORF">HanXRQr2_Chr13g0599301</name>
</gene>
<dbReference type="PANTHER" id="PTHR10201:SF272">
    <property type="entry name" value="METALLOENDOPROTEINASE 5-MMP"/>
    <property type="match status" value="1"/>
</dbReference>
<dbReference type="InterPro" id="IPR001818">
    <property type="entry name" value="Pept_M10_metallopeptidase"/>
</dbReference>
<feature type="binding site" evidence="8">
    <location>
        <position position="77"/>
    </location>
    <ligand>
        <name>Zn(2+)</name>
        <dbReference type="ChEBI" id="CHEBI:29105"/>
        <label>1</label>
    </ligand>
</feature>
<dbReference type="EC" id="3.4.24.23" evidence="10"/>
<keyword evidence="12" id="KW-1185">Reference proteome</keyword>
<dbReference type="Proteomes" id="UP000215914">
    <property type="component" value="Chromosome 13"/>
</dbReference>
<feature type="binding site" evidence="8">
    <location>
        <position position="52"/>
    </location>
    <ligand>
        <name>Zn(2+)</name>
        <dbReference type="ChEBI" id="CHEBI:29105"/>
        <label>1</label>
    </ligand>
</feature>
<evidence type="ECO:0000313" key="11">
    <source>
        <dbReference type="EMBL" id="OTG01623.1"/>
    </source>
</evidence>